<keyword evidence="3 8" id="KW-0597">Phosphoprotein</keyword>
<dbReference type="FunFam" id="1.10.10.10:FF:000210">
    <property type="entry name" value="Winged-helix transcriptional response regulator KdpE"/>
    <property type="match status" value="1"/>
</dbReference>
<gene>
    <name evidence="12" type="ORF">HZA61_10455</name>
</gene>
<dbReference type="GO" id="GO:0005829">
    <property type="term" value="C:cytosol"/>
    <property type="evidence" value="ECO:0007669"/>
    <property type="project" value="TreeGrafter"/>
</dbReference>
<dbReference type="GO" id="GO:0045893">
    <property type="term" value="P:positive regulation of DNA-templated transcription"/>
    <property type="evidence" value="ECO:0007669"/>
    <property type="project" value="UniProtKB-ARBA"/>
</dbReference>
<comment type="subcellular location">
    <subcellularLocation>
        <location evidence="1">Cytoplasm</location>
    </subcellularLocation>
</comment>
<name>A0A933SHA6_UNCEI</name>
<dbReference type="InterPro" id="IPR001867">
    <property type="entry name" value="OmpR/PhoB-type_DNA-bd"/>
</dbReference>
<dbReference type="GO" id="GO:0000156">
    <property type="term" value="F:phosphorelay response regulator activity"/>
    <property type="evidence" value="ECO:0007669"/>
    <property type="project" value="TreeGrafter"/>
</dbReference>
<dbReference type="GO" id="GO:0032993">
    <property type="term" value="C:protein-DNA complex"/>
    <property type="evidence" value="ECO:0007669"/>
    <property type="project" value="TreeGrafter"/>
</dbReference>
<dbReference type="AlphaFoldDB" id="A0A933SHA6"/>
<feature type="domain" description="Response regulatory" evidence="10">
    <location>
        <begin position="8"/>
        <end position="121"/>
    </location>
</feature>
<evidence type="ECO:0000256" key="5">
    <source>
        <dbReference type="ARBA" id="ARBA00023015"/>
    </source>
</evidence>
<evidence type="ECO:0000256" key="2">
    <source>
        <dbReference type="ARBA" id="ARBA00022490"/>
    </source>
</evidence>
<dbReference type="SMART" id="SM00448">
    <property type="entry name" value="REC"/>
    <property type="match status" value="1"/>
</dbReference>
<keyword evidence="5" id="KW-0805">Transcription regulation</keyword>
<organism evidence="12 13">
    <name type="scientific">Eiseniibacteriota bacterium</name>
    <dbReference type="NCBI Taxonomy" id="2212470"/>
    <lineage>
        <taxon>Bacteria</taxon>
        <taxon>Candidatus Eiseniibacteriota</taxon>
    </lineage>
</organism>
<evidence type="ECO:0000256" key="3">
    <source>
        <dbReference type="ARBA" id="ARBA00022553"/>
    </source>
</evidence>
<evidence type="ECO:0000256" key="7">
    <source>
        <dbReference type="ARBA" id="ARBA00023163"/>
    </source>
</evidence>
<evidence type="ECO:0000313" key="13">
    <source>
        <dbReference type="Proteomes" id="UP000696931"/>
    </source>
</evidence>
<dbReference type="Proteomes" id="UP000696931">
    <property type="component" value="Unassembled WGS sequence"/>
</dbReference>
<keyword evidence="7" id="KW-0804">Transcription</keyword>
<dbReference type="Gene3D" id="6.10.250.690">
    <property type="match status" value="1"/>
</dbReference>
<dbReference type="PANTHER" id="PTHR48111">
    <property type="entry name" value="REGULATOR OF RPOS"/>
    <property type="match status" value="1"/>
</dbReference>
<evidence type="ECO:0000259" key="11">
    <source>
        <dbReference type="PROSITE" id="PS51755"/>
    </source>
</evidence>
<dbReference type="SMART" id="SM00862">
    <property type="entry name" value="Trans_reg_C"/>
    <property type="match status" value="1"/>
</dbReference>
<dbReference type="InterPro" id="IPR036388">
    <property type="entry name" value="WH-like_DNA-bd_sf"/>
</dbReference>
<keyword evidence="4" id="KW-0902">Two-component regulatory system</keyword>
<dbReference type="PANTHER" id="PTHR48111:SF50">
    <property type="entry name" value="KDP OPERON TRANSCRIPTIONAL REGULATORY PROTEIN KDPE"/>
    <property type="match status" value="1"/>
</dbReference>
<dbReference type="InterPro" id="IPR039420">
    <property type="entry name" value="WalR-like"/>
</dbReference>
<dbReference type="SUPFAM" id="SSF52172">
    <property type="entry name" value="CheY-like"/>
    <property type="match status" value="1"/>
</dbReference>
<dbReference type="Gene3D" id="3.40.50.2300">
    <property type="match status" value="1"/>
</dbReference>
<dbReference type="CDD" id="cd00383">
    <property type="entry name" value="trans_reg_C"/>
    <property type="match status" value="1"/>
</dbReference>
<dbReference type="InterPro" id="IPR011006">
    <property type="entry name" value="CheY-like_superfamily"/>
</dbReference>
<dbReference type="PROSITE" id="PS50110">
    <property type="entry name" value="RESPONSE_REGULATORY"/>
    <property type="match status" value="1"/>
</dbReference>
<feature type="DNA-binding region" description="OmpR/PhoB-type" evidence="9">
    <location>
        <begin position="133"/>
        <end position="232"/>
    </location>
</feature>
<evidence type="ECO:0000256" key="9">
    <source>
        <dbReference type="PROSITE-ProRule" id="PRU01091"/>
    </source>
</evidence>
<evidence type="ECO:0000256" key="8">
    <source>
        <dbReference type="PROSITE-ProRule" id="PRU00169"/>
    </source>
</evidence>
<evidence type="ECO:0000256" key="6">
    <source>
        <dbReference type="ARBA" id="ARBA00023125"/>
    </source>
</evidence>
<dbReference type="PROSITE" id="PS51755">
    <property type="entry name" value="OMPR_PHOB"/>
    <property type="match status" value="1"/>
</dbReference>
<dbReference type="Pfam" id="PF00072">
    <property type="entry name" value="Response_reg"/>
    <property type="match status" value="1"/>
</dbReference>
<evidence type="ECO:0000256" key="4">
    <source>
        <dbReference type="ARBA" id="ARBA00023012"/>
    </source>
</evidence>
<accession>A0A933SHA6</accession>
<evidence type="ECO:0000256" key="1">
    <source>
        <dbReference type="ARBA" id="ARBA00004496"/>
    </source>
</evidence>
<dbReference type="GO" id="GO:0042802">
    <property type="term" value="F:identical protein binding"/>
    <property type="evidence" value="ECO:0007669"/>
    <property type="project" value="UniProtKB-ARBA"/>
</dbReference>
<dbReference type="Gene3D" id="1.10.10.10">
    <property type="entry name" value="Winged helix-like DNA-binding domain superfamily/Winged helix DNA-binding domain"/>
    <property type="match status" value="1"/>
</dbReference>
<dbReference type="EMBL" id="JACRIW010000075">
    <property type="protein sequence ID" value="MBI5169899.1"/>
    <property type="molecule type" value="Genomic_DNA"/>
</dbReference>
<dbReference type="Pfam" id="PF00486">
    <property type="entry name" value="Trans_reg_C"/>
    <property type="match status" value="1"/>
</dbReference>
<evidence type="ECO:0000259" key="10">
    <source>
        <dbReference type="PROSITE" id="PS50110"/>
    </source>
</evidence>
<dbReference type="FunFam" id="3.40.50.2300:FF:000021">
    <property type="entry name" value="Two-component system response regulator KdpE"/>
    <property type="match status" value="1"/>
</dbReference>
<reference evidence="12" key="1">
    <citation type="submission" date="2020-07" db="EMBL/GenBank/DDBJ databases">
        <title>Huge and variable diversity of episymbiotic CPR bacteria and DPANN archaea in groundwater ecosystems.</title>
        <authorList>
            <person name="He C.Y."/>
            <person name="Keren R."/>
            <person name="Whittaker M."/>
            <person name="Farag I.F."/>
            <person name="Doudna J."/>
            <person name="Cate J.H.D."/>
            <person name="Banfield J.F."/>
        </authorList>
    </citation>
    <scope>NUCLEOTIDE SEQUENCE</scope>
    <source>
        <strain evidence="12">NC_groundwater_1813_Pr3_B-0.1um_71_17</strain>
    </source>
</reference>
<dbReference type="InterPro" id="IPR001789">
    <property type="entry name" value="Sig_transdc_resp-reg_receiver"/>
</dbReference>
<comment type="caution">
    <text evidence="12">The sequence shown here is derived from an EMBL/GenBank/DDBJ whole genome shotgun (WGS) entry which is preliminary data.</text>
</comment>
<keyword evidence="6 9" id="KW-0238">DNA-binding</keyword>
<protein>
    <submittedName>
        <fullName evidence="12">Response regulator</fullName>
    </submittedName>
</protein>
<feature type="domain" description="OmpR/PhoB-type" evidence="11">
    <location>
        <begin position="133"/>
        <end position="232"/>
    </location>
</feature>
<evidence type="ECO:0000313" key="12">
    <source>
        <dbReference type="EMBL" id="MBI5169899.1"/>
    </source>
</evidence>
<keyword evidence="2" id="KW-0963">Cytoplasm</keyword>
<sequence>MSGTNAALVLVVDDDVPIRRFLRAGLESAGYRLIEAATGADALREASTRAPDVVLLDLGLPDLDGFEVVKRLREWTRLPVIVLSARGQEQDKIRALDSGADDYVTKPFAMGELLARVRAALRHHDRTRDGAEASVVQVEGLRVDLGQRRVSVEGHDVRLTPIEYRLLAVLARHAGRVLTHEQILREVWGPQATGQHHYIRVYMAQLRQKLEPDPPRPRWLVSEPGVGYRLRES</sequence>
<dbReference type="GO" id="GO:0000987">
    <property type="term" value="F:cis-regulatory region sequence-specific DNA binding"/>
    <property type="evidence" value="ECO:0007669"/>
    <property type="project" value="UniProtKB-ARBA"/>
</dbReference>
<proteinExistence type="predicted"/>
<feature type="modified residue" description="4-aspartylphosphate" evidence="8">
    <location>
        <position position="57"/>
    </location>
</feature>